<dbReference type="Proteomes" id="UP000019375">
    <property type="component" value="Unassembled WGS sequence"/>
</dbReference>
<evidence type="ECO:0000313" key="2">
    <source>
        <dbReference type="EMBL" id="CDF91224.1"/>
    </source>
</evidence>
<protein>
    <submittedName>
        <fullName evidence="2">ZYBA0S10-02498g1_1</fullName>
    </submittedName>
</protein>
<dbReference type="OrthoDB" id="3063476at2759"/>
<feature type="region of interest" description="Disordered" evidence="1">
    <location>
        <begin position="82"/>
        <end position="181"/>
    </location>
</feature>
<dbReference type="AlphaFoldDB" id="A0A8J2X9Z8"/>
<gene>
    <name evidence="2" type="ORF">BN860_02498g</name>
</gene>
<sequence length="181" mass="19110">MSTRMVSTGRGGSGNMHPCKSNPSPKLIPQGSQTPSILQPVYSTGRGGAGNMRRNVDPRMTRKAQDVEQFADDEDAILVGDEDYIGPLPEENISNTLSGANSRSASSGGSRGRLAASGTRRGSNVSPSGRERPKAIVLGRGGAGNIISPTSSSKERKKKKNSKKDGHKNSGVWSSVKHFFS</sequence>
<accession>A0A8J2X9Z8</accession>
<proteinExistence type="predicted"/>
<dbReference type="Pfam" id="PF12223">
    <property type="entry name" value="DUF3602"/>
    <property type="match status" value="1"/>
</dbReference>
<name>A0A8J2X9Z8_ZYGB2</name>
<organism evidence="2 3">
    <name type="scientific">Zygosaccharomyces bailii (strain CLIB 213 / ATCC 58445 / CBS 680 / BCRC 21525 / NBRC 1098 / NCYC 1416 / NRRL Y-2227)</name>
    <dbReference type="NCBI Taxonomy" id="1333698"/>
    <lineage>
        <taxon>Eukaryota</taxon>
        <taxon>Fungi</taxon>
        <taxon>Dikarya</taxon>
        <taxon>Ascomycota</taxon>
        <taxon>Saccharomycotina</taxon>
        <taxon>Saccharomycetes</taxon>
        <taxon>Saccharomycetales</taxon>
        <taxon>Saccharomycetaceae</taxon>
        <taxon>Zygosaccharomyces</taxon>
    </lineage>
</organism>
<feature type="compositionally biased region" description="Basic and acidic residues" evidence="1">
    <location>
        <begin position="54"/>
        <end position="64"/>
    </location>
</feature>
<reference evidence="3" key="1">
    <citation type="journal article" date="2013" name="Genome Announc.">
        <title>Genome sequence of the food spoilage yeast Zygosaccharomyces bailii CLIB 213(T).</title>
        <authorList>
            <person name="Galeote V."/>
            <person name="Bigey F."/>
            <person name="Devillers H."/>
            <person name="Neuveglise C."/>
            <person name="Dequin S."/>
        </authorList>
    </citation>
    <scope>NUCLEOTIDE SEQUENCE [LARGE SCALE GENOMIC DNA]</scope>
    <source>
        <strain evidence="3">CLIB 213 / ATCC 58445 / CBS 680 / CCRC 21525 / NBRC 1098 / NCYC 1416 / NRRL Y-2227</strain>
    </source>
</reference>
<dbReference type="EMBL" id="HG316463">
    <property type="protein sequence ID" value="CDF91224.1"/>
    <property type="molecule type" value="Genomic_DNA"/>
</dbReference>
<dbReference type="PANTHER" id="PTHR34693:SF1">
    <property type="entry name" value="PROTEIN PAR32"/>
    <property type="match status" value="1"/>
</dbReference>
<dbReference type="PANTHER" id="PTHR34693">
    <property type="entry name" value="PROTEIN PAR32"/>
    <property type="match status" value="1"/>
</dbReference>
<evidence type="ECO:0000313" key="3">
    <source>
        <dbReference type="Proteomes" id="UP000019375"/>
    </source>
</evidence>
<feature type="region of interest" description="Disordered" evidence="1">
    <location>
        <begin position="1"/>
        <end position="64"/>
    </location>
</feature>
<evidence type="ECO:0000256" key="1">
    <source>
        <dbReference type="SAM" id="MobiDB-lite"/>
    </source>
</evidence>
<dbReference type="InterPro" id="IPR022024">
    <property type="entry name" value="DUF3602"/>
</dbReference>
<keyword evidence="3" id="KW-1185">Reference proteome</keyword>
<dbReference type="InterPro" id="IPR053203">
    <property type="entry name" value="Cisplatin_resist-associated"/>
</dbReference>
<feature type="compositionally biased region" description="Low complexity" evidence="1">
    <location>
        <begin position="98"/>
        <end position="123"/>
    </location>
</feature>